<proteinExistence type="predicted"/>
<protein>
    <recommendedName>
        <fullName evidence="3">protein disulfide-isomerase</fullName>
        <ecNumber evidence="3">5.3.4.1</ecNumber>
    </recommendedName>
</protein>
<dbReference type="PANTHER" id="PTHR45815">
    <property type="entry name" value="PROTEIN DISULFIDE-ISOMERASE A6"/>
    <property type="match status" value="1"/>
</dbReference>
<dbReference type="Gene3D" id="3.40.30.10">
    <property type="entry name" value="Glutaredoxin"/>
    <property type="match status" value="1"/>
</dbReference>
<dbReference type="GO" id="GO:0003756">
    <property type="term" value="F:protein disulfide isomerase activity"/>
    <property type="evidence" value="ECO:0007669"/>
    <property type="project" value="UniProtKB-EC"/>
</dbReference>
<feature type="region of interest" description="Disordered" evidence="7">
    <location>
        <begin position="260"/>
        <end position="281"/>
    </location>
</feature>
<evidence type="ECO:0000313" key="11">
    <source>
        <dbReference type="Proteomes" id="UP000242875"/>
    </source>
</evidence>
<gene>
    <name evidence="10" type="ORF">BZG36_01150</name>
</gene>
<keyword evidence="8" id="KW-0732">Signal</keyword>
<dbReference type="Pfam" id="PF00085">
    <property type="entry name" value="Thioredoxin"/>
    <property type="match status" value="1"/>
</dbReference>
<dbReference type="PROSITE" id="PS51352">
    <property type="entry name" value="THIOREDOXIN_2"/>
    <property type="match status" value="1"/>
</dbReference>
<evidence type="ECO:0000256" key="7">
    <source>
        <dbReference type="SAM" id="MobiDB-lite"/>
    </source>
</evidence>
<evidence type="ECO:0000256" key="4">
    <source>
        <dbReference type="ARBA" id="ARBA00023157"/>
    </source>
</evidence>
<reference evidence="10 11" key="1">
    <citation type="journal article" date="2017" name="Mycologia">
        <title>Bifiguratus adelaidae, gen. et sp. nov., a new member of Mucoromycotina in endophytic and soil-dwelling habitats.</title>
        <authorList>
            <person name="Torres-Cruz T.J."/>
            <person name="Billingsley Tobias T.L."/>
            <person name="Almatruk M."/>
            <person name="Hesse C."/>
            <person name="Kuske C.R."/>
            <person name="Desiro A."/>
            <person name="Benucci G.M."/>
            <person name="Bonito G."/>
            <person name="Stajich J.E."/>
            <person name="Dunlap C."/>
            <person name="Arnold A.E."/>
            <person name="Porras-Alfaro A."/>
        </authorList>
    </citation>
    <scope>NUCLEOTIDE SEQUENCE [LARGE SCALE GENOMIC DNA]</scope>
    <source>
        <strain evidence="10 11">AZ0501</strain>
    </source>
</reference>
<evidence type="ECO:0000313" key="10">
    <source>
        <dbReference type="EMBL" id="OZJ06000.1"/>
    </source>
</evidence>
<dbReference type="InterPro" id="IPR013766">
    <property type="entry name" value="Thioredoxin_domain"/>
</dbReference>
<evidence type="ECO:0000256" key="1">
    <source>
        <dbReference type="ARBA" id="ARBA00001182"/>
    </source>
</evidence>
<comment type="caution">
    <text evidence="10">The sequence shown here is derived from an EMBL/GenBank/DDBJ whole genome shotgun (WGS) entry which is preliminary data.</text>
</comment>
<keyword evidence="5" id="KW-0413">Isomerase</keyword>
<keyword evidence="11" id="KW-1185">Reference proteome</keyword>
<dbReference type="EC" id="5.3.4.1" evidence="3"/>
<feature type="signal peptide" evidence="8">
    <location>
        <begin position="1"/>
        <end position="23"/>
    </location>
</feature>
<dbReference type="SUPFAM" id="SSF52833">
    <property type="entry name" value="Thioredoxin-like"/>
    <property type="match status" value="3"/>
</dbReference>
<comment type="catalytic activity">
    <reaction evidence="1">
        <text>Catalyzes the rearrangement of -S-S- bonds in proteins.</text>
        <dbReference type="EC" id="5.3.4.1"/>
    </reaction>
</comment>
<dbReference type="GO" id="GO:0034976">
    <property type="term" value="P:response to endoplasmic reticulum stress"/>
    <property type="evidence" value="ECO:0007669"/>
    <property type="project" value="TreeGrafter"/>
</dbReference>
<dbReference type="AlphaFoldDB" id="A0A261Y5T1"/>
<dbReference type="InterPro" id="IPR036249">
    <property type="entry name" value="Thioredoxin-like_sf"/>
</dbReference>
<comment type="subcellular location">
    <subcellularLocation>
        <location evidence="2">Endoplasmic reticulum lumen</location>
    </subcellularLocation>
</comment>
<evidence type="ECO:0000256" key="8">
    <source>
        <dbReference type="SAM" id="SignalP"/>
    </source>
</evidence>
<dbReference type="PANTHER" id="PTHR45815:SF3">
    <property type="entry name" value="PROTEIN DISULFIDE-ISOMERASE A6"/>
    <property type="match status" value="1"/>
</dbReference>
<keyword evidence="4" id="KW-1015">Disulfide bond</keyword>
<accession>A0A261Y5T1</accession>
<evidence type="ECO:0000259" key="9">
    <source>
        <dbReference type="PROSITE" id="PS51352"/>
    </source>
</evidence>
<keyword evidence="6" id="KW-0676">Redox-active center</keyword>
<dbReference type="InterPro" id="IPR057305">
    <property type="entry name" value="Thioredox_PDIA6_C"/>
</dbReference>
<feature type="domain" description="Thioredoxin" evidence="9">
    <location>
        <begin position="13"/>
        <end position="144"/>
    </location>
</feature>
<name>A0A261Y5T1_9FUNG</name>
<dbReference type="OrthoDB" id="427280at2759"/>
<evidence type="ECO:0000256" key="2">
    <source>
        <dbReference type="ARBA" id="ARBA00004319"/>
    </source>
</evidence>
<evidence type="ECO:0000256" key="6">
    <source>
        <dbReference type="ARBA" id="ARBA00023284"/>
    </source>
</evidence>
<dbReference type="EMBL" id="MVBO01000007">
    <property type="protein sequence ID" value="OZJ06000.1"/>
    <property type="molecule type" value="Genomic_DNA"/>
</dbReference>
<sequence length="424" mass="46456">MHWVQVGFGALLLVLQAIQPTLALYSKSDSVLLVNSPQDWKRHVVDTQKLVAVEFFAPWCGHCQRLAPAWKKAAQNLKGLVNVVGVDCDDEANKPLCGYHGIQGFPTIKVFPPELKPDKKTPGLSAKRGQGPREAKPIVDHLLSMMPSKVQFVKTEVKPGASKRVVSLDDFLGTKVLSFTTKPTTAPLYKALSTSFSPSHVIFGEVKDTEASILDHFGIDASKLPQVLLLKPDGNTETFEGKLGYESLKTWIEENVGAESEPKVEAKKSAGGTKKEKNPFDPKVTRVSTLKELQTACTRNALCAIAVLPTSDPSQEVETENVVSISLLQEVKKMAYEKNNGAESMVFAWMDAAIANPIIDKFNLVTGDPALVALSMAKKRFRPYIGVWDKESVGNWLENVKTGRVGLWEYDGEIALGSPVKDEL</sequence>
<organism evidence="10 11">
    <name type="scientific">Bifiguratus adelaidae</name>
    <dbReference type="NCBI Taxonomy" id="1938954"/>
    <lineage>
        <taxon>Eukaryota</taxon>
        <taxon>Fungi</taxon>
        <taxon>Fungi incertae sedis</taxon>
        <taxon>Mucoromycota</taxon>
        <taxon>Mucoromycotina</taxon>
        <taxon>Endogonomycetes</taxon>
        <taxon>Endogonales</taxon>
        <taxon>Endogonales incertae sedis</taxon>
        <taxon>Bifiguratus</taxon>
    </lineage>
</organism>
<dbReference type="Pfam" id="PF24541">
    <property type="entry name" value="Thioredox_PDIA6_C"/>
    <property type="match status" value="1"/>
</dbReference>
<evidence type="ECO:0000256" key="3">
    <source>
        <dbReference type="ARBA" id="ARBA00012723"/>
    </source>
</evidence>
<dbReference type="PRINTS" id="PR00421">
    <property type="entry name" value="THIOREDOXIN"/>
</dbReference>
<dbReference type="Proteomes" id="UP000242875">
    <property type="component" value="Unassembled WGS sequence"/>
</dbReference>
<evidence type="ECO:0000256" key="5">
    <source>
        <dbReference type="ARBA" id="ARBA00023235"/>
    </source>
</evidence>
<feature type="chain" id="PRO_5013328982" description="protein disulfide-isomerase" evidence="8">
    <location>
        <begin position="24"/>
        <end position="424"/>
    </location>
</feature>
<dbReference type="GO" id="GO:0005788">
    <property type="term" value="C:endoplasmic reticulum lumen"/>
    <property type="evidence" value="ECO:0007669"/>
    <property type="project" value="UniProtKB-SubCell"/>
</dbReference>
<dbReference type="GO" id="GO:0015035">
    <property type="term" value="F:protein-disulfide reductase activity"/>
    <property type="evidence" value="ECO:0007669"/>
    <property type="project" value="TreeGrafter"/>
</dbReference>